<evidence type="ECO:0000313" key="15">
    <source>
        <dbReference type="Proteomes" id="UP000646579"/>
    </source>
</evidence>
<dbReference type="InterPro" id="IPR035907">
    <property type="entry name" value="Hppk_sf"/>
</dbReference>
<dbReference type="GO" id="GO:0003848">
    <property type="term" value="F:2-amino-4-hydroxy-6-hydroxymethyldihydropteridine diphosphokinase activity"/>
    <property type="evidence" value="ECO:0007669"/>
    <property type="project" value="UniProtKB-EC"/>
</dbReference>
<keyword evidence="5" id="KW-0808">Transferase</keyword>
<evidence type="ECO:0000256" key="9">
    <source>
        <dbReference type="ARBA" id="ARBA00022909"/>
    </source>
</evidence>
<accession>A0A918RUN1</accession>
<comment type="similarity">
    <text evidence="2">Belongs to the HPPK family.</text>
</comment>
<evidence type="ECO:0000256" key="11">
    <source>
        <dbReference type="ARBA" id="ARBA00029766"/>
    </source>
</evidence>
<evidence type="ECO:0000259" key="13">
    <source>
        <dbReference type="PROSITE" id="PS00794"/>
    </source>
</evidence>
<evidence type="ECO:0000256" key="2">
    <source>
        <dbReference type="ARBA" id="ARBA00005810"/>
    </source>
</evidence>
<evidence type="ECO:0000256" key="5">
    <source>
        <dbReference type="ARBA" id="ARBA00022679"/>
    </source>
</evidence>
<comment type="caution">
    <text evidence="14">The sequence shown here is derived from an EMBL/GenBank/DDBJ whole genome shotgun (WGS) entry which is preliminary data.</text>
</comment>
<dbReference type="EMBL" id="BMZE01000001">
    <property type="protein sequence ID" value="GHA12696.1"/>
    <property type="molecule type" value="Genomic_DNA"/>
</dbReference>
<evidence type="ECO:0000256" key="1">
    <source>
        <dbReference type="ARBA" id="ARBA00005051"/>
    </source>
</evidence>
<comment type="function">
    <text evidence="10">Catalyzes the transfer of pyrophosphate from adenosine triphosphate (ATP) to 6-hydroxymethyl-7,8-dihydropterin, an enzymatic step in folate biosynthesis pathway.</text>
</comment>
<dbReference type="Proteomes" id="UP000646579">
    <property type="component" value="Unassembled WGS sequence"/>
</dbReference>
<keyword evidence="6" id="KW-0547">Nucleotide-binding</keyword>
<dbReference type="Pfam" id="PF01288">
    <property type="entry name" value="HPPK"/>
    <property type="match status" value="1"/>
</dbReference>
<dbReference type="SUPFAM" id="SSF55083">
    <property type="entry name" value="6-hydroxymethyl-7,8-dihydropterin pyrophosphokinase, HPPK"/>
    <property type="match status" value="1"/>
</dbReference>
<dbReference type="RefSeq" id="WP_189422869.1">
    <property type="nucleotide sequence ID" value="NZ_BMZE01000001.1"/>
</dbReference>
<keyword evidence="8" id="KW-0067">ATP-binding</keyword>
<sequence>MPTAWLSLGANIGEDPASQVRRAVALLDAADGLEVTGESALMTTKPWGKTDQPDFINMALEVNTTLPPTALLELCFSIERRMGRERLEKWGPRVIDIDIIAYDRQEILSDRLKLPHPHAHERSFVLDPLREIAPDTANWLEERARSRS</sequence>
<evidence type="ECO:0000256" key="12">
    <source>
        <dbReference type="ARBA" id="ARBA00033413"/>
    </source>
</evidence>
<dbReference type="NCBIfam" id="TIGR01498">
    <property type="entry name" value="folK"/>
    <property type="match status" value="1"/>
</dbReference>
<dbReference type="EC" id="2.7.6.3" evidence="3"/>
<dbReference type="PANTHER" id="PTHR43071:SF1">
    <property type="entry name" value="2-AMINO-4-HYDROXY-6-HYDROXYMETHYLDIHYDROPTERIDINE PYROPHOSPHOKINASE"/>
    <property type="match status" value="1"/>
</dbReference>
<evidence type="ECO:0000256" key="8">
    <source>
        <dbReference type="ARBA" id="ARBA00022840"/>
    </source>
</evidence>
<name>A0A918RUN1_9HYPH</name>
<reference evidence="14" key="2">
    <citation type="submission" date="2020-09" db="EMBL/GenBank/DDBJ databases">
        <authorList>
            <person name="Sun Q."/>
            <person name="Kim S."/>
        </authorList>
    </citation>
    <scope>NUCLEOTIDE SEQUENCE</scope>
    <source>
        <strain evidence="14">KCTC 32437</strain>
    </source>
</reference>
<evidence type="ECO:0000256" key="7">
    <source>
        <dbReference type="ARBA" id="ARBA00022777"/>
    </source>
</evidence>
<gene>
    <name evidence="14" type="ORF">GCM10007989_04000</name>
</gene>
<organism evidence="14 15">
    <name type="scientific">Devosia pacifica</name>
    <dbReference type="NCBI Taxonomy" id="1335967"/>
    <lineage>
        <taxon>Bacteria</taxon>
        <taxon>Pseudomonadati</taxon>
        <taxon>Pseudomonadota</taxon>
        <taxon>Alphaproteobacteria</taxon>
        <taxon>Hyphomicrobiales</taxon>
        <taxon>Devosiaceae</taxon>
        <taxon>Devosia</taxon>
    </lineage>
</organism>
<evidence type="ECO:0000313" key="14">
    <source>
        <dbReference type="EMBL" id="GHA12696.1"/>
    </source>
</evidence>
<dbReference type="InterPro" id="IPR000550">
    <property type="entry name" value="Hppk"/>
</dbReference>
<evidence type="ECO:0000256" key="10">
    <source>
        <dbReference type="ARBA" id="ARBA00029409"/>
    </source>
</evidence>
<evidence type="ECO:0000256" key="3">
    <source>
        <dbReference type="ARBA" id="ARBA00013253"/>
    </source>
</evidence>
<dbReference type="AlphaFoldDB" id="A0A918RUN1"/>
<dbReference type="Gene3D" id="3.30.70.560">
    <property type="entry name" value="7,8-Dihydro-6-hydroxymethylpterin-pyrophosphokinase HPPK"/>
    <property type="match status" value="1"/>
</dbReference>
<protein>
    <recommendedName>
        <fullName evidence="4">2-amino-4-hydroxy-6-hydroxymethyldihydropteridine pyrophosphokinase</fullName>
        <ecNumber evidence="3">2.7.6.3</ecNumber>
    </recommendedName>
    <alternativeName>
        <fullName evidence="11">6-hydroxymethyl-7,8-dihydropterin pyrophosphokinase</fullName>
    </alternativeName>
    <alternativeName>
        <fullName evidence="12">7,8-dihydro-6-hydroxymethylpterin-pyrophosphokinase</fullName>
    </alternativeName>
</protein>
<keyword evidence="15" id="KW-1185">Reference proteome</keyword>
<dbReference type="GO" id="GO:0016301">
    <property type="term" value="F:kinase activity"/>
    <property type="evidence" value="ECO:0007669"/>
    <property type="project" value="UniProtKB-KW"/>
</dbReference>
<evidence type="ECO:0000256" key="4">
    <source>
        <dbReference type="ARBA" id="ARBA00016218"/>
    </source>
</evidence>
<dbReference type="GO" id="GO:0046656">
    <property type="term" value="P:folic acid biosynthetic process"/>
    <property type="evidence" value="ECO:0007669"/>
    <property type="project" value="UniProtKB-KW"/>
</dbReference>
<evidence type="ECO:0000256" key="6">
    <source>
        <dbReference type="ARBA" id="ARBA00022741"/>
    </source>
</evidence>
<keyword evidence="9" id="KW-0289">Folate biosynthesis</keyword>
<dbReference type="CDD" id="cd00483">
    <property type="entry name" value="HPPK"/>
    <property type="match status" value="1"/>
</dbReference>
<dbReference type="GO" id="GO:0005524">
    <property type="term" value="F:ATP binding"/>
    <property type="evidence" value="ECO:0007669"/>
    <property type="project" value="UniProtKB-KW"/>
</dbReference>
<dbReference type="PROSITE" id="PS00794">
    <property type="entry name" value="HPPK"/>
    <property type="match status" value="1"/>
</dbReference>
<feature type="domain" description="7,8-dihydro-6-hydroxymethylpterin-pyrophosphokinase" evidence="13">
    <location>
        <begin position="89"/>
        <end position="100"/>
    </location>
</feature>
<keyword evidence="7" id="KW-0418">Kinase</keyword>
<proteinExistence type="inferred from homology"/>
<dbReference type="PANTHER" id="PTHR43071">
    <property type="entry name" value="2-AMINO-4-HYDROXY-6-HYDROXYMETHYLDIHYDROPTERIDINE PYROPHOSPHOKINASE"/>
    <property type="match status" value="1"/>
</dbReference>
<reference evidence="14" key="1">
    <citation type="journal article" date="2014" name="Int. J. Syst. Evol. Microbiol.">
        <title>Complete genome sequence of Corynebacterium casei LMG S-19264T (=DSM 44701T), isolated from a smear-ripened cheese.</title>
        <authorList>
            <consortium name="US DOE Joint Genome Institute (JGI-PGF)"/>
            <person name="Walter F."/>
            <person name="Albersmeier A."/>
            <person name="Kalinowski J."/>
            <person name="Ruckert C."/>
        </authorList>
    </citation>
    <scope>NUCLEOTIDE SEQUENCE</scope>
    <source>
        <strain evidence="14">KCTC 32437</strain>
    </source>
</reference>
<comment type="pathway">
    <text evidence="1">Cofactor biosynthesis; tetrahydrofolate biosynthesis; 2-amino-4-hydroxy-6-hydroxymethyl-7,8-dihydropteridine diphosphate from 7,8-dihydroneopterin triphosphate: step 4/4.</text>
</comment>